<dbReference type="InterPro" id="IPR020904">
    <property type="entry name" value="Sc_DH/Rdtase_CS"/>
</dbReference>
<evidence type="ECO:0000256" key="2">
    <source>
        <dbReference type="ARBA" id="ARBA00023002"/>
    </source>
</evidence>
<dbReference type="PANTHER" id="PTHR43639">
    <property type="entry name" value="OXIDOREDUCTASE, SHORT-CHAIN DEHYDROGENASE/REDUCTASE FAMILY (AFU_ORTHOLOGUE AFUA_5G02870)"/>
    <property type="match status" value="1"/>
</dbReference>
<gene>
    <name evidence="4" type="ordered locus">Sph21_4360</name>
</gene>
<dbReference type="InterPro" id="IPR002347">
    <property type="entry name" value="SDR_fam"/>
</dbReference>
<dbReference type="InterPro" id="IPR036291">
    <property type="entry name" value="NAD(P)-bd_dom_sf"/>
</dbReference>
<dbReference type="AlphaFoldDB" id="F4C9J7"/>
<dbReference type="GO" id="GO:0004316">
    <property type="term" value="F:3-oxoacyl-[acyl-carrier-protein] reductase (NADPH) activity"/>
    <property type="evidence" value="ECO:0007669"/>
    <property type="project" value="UniProtKB-EC"/>
</dbReference>
<comment type="similarity">
    <text evidence="1">Belongs to the short-chain dehydrogenases/reductases (SDR) family.</text>
</comment>
<sequence>MDQMVQYMKKLENKVALVTGASKGIGAAIAKKLATEGAAVVVNYGAAQADAEKVVAEIVNNGGKAIAIQADVSKAADVDRLFAEALSRYGSLDVLVNNAGIYEWAPIEAFTEESFHRQFNINVLGLILASKIAVNSFGEKGGSIINIGSVVSSATPAGSAVYTATKSAVDGITRVLSKELGPRNIRVNSINPGVVATEGSRAAGFVGSEFAEAMANETPLRRIGEPDDIAAVAAFLASDDSKWLTGELILASGGLR</sequence>
<feature type="domain" description="Ketoreductase" evidence="3">
    <location>
        <begin position="14"/>
        <end position="198"/>
    </location>
</feature>
<dbReference type="PRINTS" id="PR00081">
    <property type="entry name" value="GDHRDH"/>
</dbReference>
<dbReference type="InterPro" id="IPR057326">
    <property type="entry name" value="KR_dom"/>
</dbReference>
<dbReference type="KEGG" id="shg:Sph21_4360"/>
<organism evidence="4">
    <name type="scientific">Sphingobacterium sp. (strain 21)</name>
    <dbReference type="NCBI Taxonomy" id="743722"/>
    <lineage>
        <taxon>Bacteria</taxon>
        <taxon>Pseudomonadati</taxon>
        <taxon>Bacteroidota</taxon>
        <taxon>Sphingobacteriia</taxon>
        <taxon>Sphingobacteriales</taxon>
        <taxon>Sphingobacteriaceae</taxon>
        <taxon>Sphingobacterium</taxon>
    </lineage>
</organism>
<protein>
    <submittedName>
        <fullName evidence="4">3-oxoacyl-(Acyl-carrier-protein) reductase</fullName>
        <ecNumber evidence="4">1.1.1.100</ecNumber>
    </submittedName>
</protein>
<keyword evidence="2 4" id="KW-0560">Oxidoreductase</keyword>
<reference evidence="4" key="1">
    <citation type="submission" date="2011-03" db="EMBL/GenBank/DDBJ databases">
        <title>Complete sequence of Sphingobacterium sp. 21.</title>
        <authorList>
            <consortium name="US DOE Joint Genome Institute"/>
            <person name="Lucas S."/>
            <person name="Copeland A."/>
            <person name="Lapidus A."/>
            <person name="Cheng J.-F."/>
            <person name="Goodwin L."/>
            <person name="Pitluck S."/>
            <person name="Davenport K."/>
            <person name="Detter J.C."/>
            <person name="Han C."/>
            <person name="Tapia R."/>
            <person name="Land M."/>
            <person name="Hauser L."/>
            <person name="Kyrpides N."/>
            <person name="Ivanova N."/>
            <person name="Ovchinnikova G."/>
            <person name="Pagani I."/>
            <person name="Siebers A.K."/>
            <person name="Allgaier M."/>
            <person name="Thelen M.P."/>
            <person name="Hugenholtz P."/>
            <person name="Woyke T."/>
        </authorList>
    </citation>
    <scope>NUCLEOTIDE SEQUENCE</scope>
    <source>
        <strain evidence="4">21</strain>
    </source>
</reference>
<evidence type="ECO:0000256" key="1">
    <source>
        <dbReference type="ARBA" id="ARBA00006484"/>
    </source>
</evidence>
<proteinExistence type="inferred from homology"/>
<name>F4C9J7_SPHS2</name>
<dbReference type="HOGENOM" id="CLU_010194_1_3_10"/>
<dbReference type="STRING" id="743722.Sph21_4360"/>
<dbReference type="SMART" id="SM00822">
    <property type="entry name" value="PKS_KR"/>
    <property type="match status" value="1"/>
</dbReference>
<dbReference type="eggNOG" id="COG1028">
    <property type="taxonomic scope" value="Bacteria"/>
</dbReference>
<dbReference type="PROSITE" id="PS00061">
    <property type="entry name" value="ADH_SHORT"/>
    <property type="match status" value="1"/>
</dbReference>
<dbReference type="PATRIC" id="fig|743722.3.peg.4644"/>
<dbReference type="Pfam" id="PF13561">
    <property type="entry name" value="adh_short_C2"/>
    <property type="match status" value="1"/>
</dbReference>
<dbReference type="NCBIfam" id="NF005559">
    <property type="entry name" value="PRK07231.1"/>
    <property type="match status" value="1"/>
</dbReference>
<dbReference type="PANTHER" id="PTHR43639:SF1">
    <property type="entry name" value="SHORT-CHAIN DEHYDROGENASE_REDUCTASE FAMILY PROTEIN"/>
    <property type="match status" value="1"/>
</dbReference>
<dbReference type="SUPFAM" id="SSF51735">
    <property type="entry name" value="NAD(P)-binding Rossmann-fold domains"/>
    <property type="match status" value="1"/>
</dbReference>
<dbReference type="EMBL" id="CP002584">
    <property type="protein sequence ID" value="ADZ80881.1"/>
    <property type="molecule type" value="Genomic_DNA"/>
</dbReference>
<dbReference type="FunFam" id="3.40.50.720:FF:000084">
    <property type="entry name" value="Short-chain dehydrogenase reductase"/>
    <property type="match status" value="1"/>
</dbReference>
<dbReference type="Gene3D" id="3.40.50.720">
    <property type="entry name" value="NAD(P)-binding Rossmann-like Domain"/>
    <property type="match status" value="1"/>
</dbReference>
<evidence type="ECO:0000313" key="4">
    <source>
        <dbReference type="EMBL" id="ADZ80881.1"/>
    </source>
</evidence>
<evidence type="ECO:0000259" key="3">
    <source>
        <dbReference type="SMART" id="SM00822"/>
    </source>
</evidence>
<dbReference type="EC" id="1.1.1.100" evidence="4"/>
<dbReference type="PRINTS" id="PR00080">
    <property type="entry name" value="SDRFAMILY"/>
</dbReference>
<accession>F4C9J7</accession>